<dbReference type="EMBL" id="AWWV01010730">
    <property type="protein sequence ID" value="OMO77467.1"/>
    <property type="molecule type" value="Genomic_DNA"/>
</dbReference>
<keyword evidence="2" id="KW-1185">Reference proteome</keyword>
<evidence type="ECO:0000313" key="1">
    <source>
        <dbReference type="EMBL" id="OMO77467.1"/>
    </source>
</evidence>
<dbReference type="Proteomes" id="UP000188268">
    <property type="component" value="Unassembled WGS sequence"/>
</dbReference>
<dbReference type="Gramene" id="OMO77467">
    <property type="protein sequence ID" value="OMO77467"/>
    <property type="gene ID" value="CCACVL1_15004"/>
</dbReference>
<accession>A0A1R3I4H0</accession>
<reference evidence="1 2" key="1">
    <citation type="submission" date="2013-09" db="EMBL/GenBank/DDBJ databases">
        <title>Corchorus capsularis genome sequencing.</title>
        <authorList>
            <person name="Alam M."/>
            <person name="Haque M.S."/>
            <person name="Islam M.S."/>
            <person name="Emdad E.M."/>
            <person name="Islam M.M."/>
            <person name="Ahmed B."/>
            <person name="Halim A."/>
            <person name="Hossen Q.M.M."/>
            <person name="Hossain M.Z."/>
            <person name="Ahmed R."/>
            <person name="Khan M.M."/>
            <person name="Islam R."/>
            <person name="Rashid M.M."/>
            <person name="Khan S.A."/>
            <person name="Rahman M.S."/>
            <person name="Alam M."/>
        </authorList>
    </citation>
    <scope>NUCLEOTIDE SEQUENCE [LARGE SCALE GENOMIC DNA]</scope>
    <source>
        <strain evidence="2">cv. CVL-1</strain>
        <tissue evidence="1">Whole seedling</tissue>
    </source>
</reference>
<dbReference type="AlphaFoldDB" id="A0A1R3I4H0"/>
<protein>
    <submittedName>
        <fullName evidence="1">Uncharacterized protein</fullName>
    </submittedName>
</protein>
<gene>
    <name evidence="1" type="ORF">CCACVL1_15004</name>
</gene>
<name>A0A1R3I4H0_COCAP</name>
<comment type="caution">
    <text evidence="1">The sequence shown here is derived from an EMBL/GenBank/DDBJ whole genome shotgun (WGS) entry which is preliminary data.</text>
</comment>
<proteinExistence type="predicted"/>
<evidence type="ECO:0000313" key="2">
    <source>
        <dbReference type="Proteomes" id="UP000188268"/>
    </source>
</evidence>
<organism evidence="1 2">
    <name type="scientific">Corchorus capsularis</name>
    <name type="common">Jute</name>
    <dbReference type="NCBI Taxonomy" id="210143"/>
    <lineage>
        <taxon>Eukaryota</taxon>
        <taxon>Viridiplantae</taxon>
        <taxon>Streptophyta</taxon>
        <taxon>Embryophyta</taxon>
        <taxon>Tracheophyta</taxon>
        <taxon>Spermatophyta</taxon>
        <taxon>Magnoliopsida</taxon>
        <taxon>eudicotyledons</taxon>
        <taxon>Gunneridae</taxon>
        <taxon>Pentapetalae</taxon>
        <taxon>rosids</taxon>
        <taxon>malvids</taxon>
        <taxon>Malvales</taxon>
        <taxon>Malvaceae</taxon>
        <taxon>Grewioideae</taxon>
        <taxon>Apeibeae</taxon>
        <taxon>Corchorus</taxon>
    </lineage>
</organism>
<sequence>MRSTPLSQWPNLVITRLALPQMVEAGQLASSREEVDLNSAHQLYKLICSRADANIQRTDEVKGCRQTSES</sequence>